<dbReference type="InterPro" id="IPR011712">
    <property type="entry name" value="Sig_transdc_His_kin_sub3_dim/P"/>
</dbReference>
<dbReference type="InterPro" id="IPR003594">
    <property type="entry name" value="HATPase_dom"/>
</dbReference>
<keyword evidence="2 6" id="KW-0418">Kinase</keyword>
<dbReference type="PROSITE" id="PS50109">
    <property type="entry name" value="HIS_KIN"/>
    <property type="match status" value="1"/>
</dbReference>
<evidence type="ECO:0000313" key="6">
    <source>
        <dbReference type="EMBL" id="OIQ96415.1"/>
    </source>
</evidence>
<dbReference type="InterPro" id="IPR050482">
    <property type="entry name" value="Sensor_HK_TwoCompSys"/>
</dbReference>
<evidence type="ECO:0000256" key="1">
    <source>
        <dbReference type="ARBA" id="ARBA00022679"/>
    </source>
</evidence>
<feature type="domain" description="Response regulatory" evidence="5">
    <location>
        <begin position="5"/>
        <end position="121"/>
    </location>
</feature>
<feature type="coiled-coil region" evidence="3">
    <location>
        <begin position="106"/>
        <end position="156"/>
    </location>
</feature>
<feature type="domain" description="Histidine kinase" evidence="4">
    <location>
        <begin position="160"/>
        <end position="356"/>
    </location>
</feature>
<dbReference type="Gene3D" id="1.20.5.1930">
    <property type="match status" value="1"/>
</dbReference>
<reference evidence="6" key="1">
    <citation type="submission" date="2016-10" db="EMBL/GenBank/DDBJ databases">
        <title>Sequence of Gallionella enrichment culture.</title>
        <authorList>
            <person name="Poehlein A."/>
            <person name="Muehling M."/>
            <person name="Daniel R."/>
        </authorList>
    </citation>
    <scope>NUCLEOTIDE SEQUENCE</scope>
</reference>
<dbReference type="EMBL" id="MLJW01000149">
    <property type="protein sequence ID" value="OIQ96415.1"/>
    <property type="molecule type" value="Genomic_DNA"/>
</dbReference>
<evidence type="ECO:0000259" key="4">
    <source>
        <dbReference type="PROSITE" id="PS50109"/>
    </source>
</evidence>
<keyword evidence="1 6" id="KW-0808">Transferase</keyword>
<dbReference type="EC" id="2.7.13.3" evidence="6"/>
<dbReference type="SUPFAM" id="SSF52172">
    <property type="entry name" value="CheY-like"/>
    <property type="match status" value="1"/>
</dbReference>
<dbReference type="InterPro" id="IPR005467">
    <property type="entry name" value="His_kinase_dom"/>
</dbReference>
<accession>A0A1J5RWN9</accession>
<dbReference type="SMART" id="SM00387">
    <property type="entry name" value="HATPase_c"/>
    <property type="match status" value="1"/>
</dbReference>
<evidence type="ECO:0000256" key="2">
    <source>
        <dbReference type="ARBA" id="ARBA00022777"/>
    </source>
</evidence>
<dbReference type="SUPFAM" id="SSF55874">
    <property type="entry name" value="ATPase domain of HSP90 chaperone/DNA topoisomerase II/histidine kinase"/>
    <property type="match status" value="1"/>
</dbReference>
<proteinExistence type="predicted"/>
<comment type="caution">
    <text evidence="6">The sequence shown here is derived from an EMBL/GenBank/DDBJ whole genome shotgun (WGS) entry which is preliminary data.</text>
</comment>
<evidence type="ECO:0000259" key="5">
    <source>
        <dbReference type="PROSITE" id="PS50110"/>
    </source>
</evidence>
<gene>
    <name evidence="6" type="primary">nreB_9</name>
    <name evidence="6" type="ORF">GALL_215730</name>
</gene>
<dbReference type="PANTHER" id="PTHR24421:SF59">
    <property type="entry name" value="OXYGEN SENSOR HISTIDINE KINASE NREB"/>
    <property type="match status" value="1"/>
</dbReference>
<dbReference type="Gene3D" id="3.40.50.2300">
    <property type="match status" value="1"/>
</dbReference>
<dbReference type="Gene3D" id="3.30.565.10">
    <property type="entry name" value="Histidine kinase-like ATPase, C-terminal domain"/>
    <property type="match status" value="1"/>
</dbReference>
<dbReference type="GO" id="GO:0046983">
    <property type="term" value="F:protein dimerization activity"/>
    <property type="evidence" value="ECO:0007669"/>
    <property type="project" value="InterPro"/>
</dbReference>
<organism evidence="6">
    <name type="scientific">mine drainage metagenome</name>
    <dbReference type="NCBI Taxonomy" id="410659"/>
    <lineage>
        <taxon>unclassified sequences</taxon>
        <taxon>metagenomes</taxon>
        <taxon>ecological metagenomes</taxon>
    </lineage>
</organism>
<evidence type="ECO:0000256" key="3">
    <source>
        <dbReference type="SAM" id="Coils"/>
    </source>
</evidence>
<dbReference type="InterPro" id="IPR001789">
    <property type="entry name" value="Sig_transdc_resp-reg_receiver"/>
</dbReference>
<dbReference type="PROSITE" id="PS50110">
    <property type="entry name" value="RESPONSE_REGULATORY"/>
    <property type="match status" value="1"/>
</dbReference>
<dbReference type="Pfam" id="PF00072">
    <property type="entry name" value="Response_reg"/>
    <property type="match status" value="1"/>
</dbReference>
<dbReference type="CDD" id="cd00156">
    <property type="entry name" value="REC"/>
    <property type="match status" value="1"/>
</dbReference>
<sequence>MDALRILLVEDSEDDADLILAELLDLGMAIDSRRVDTEAAMRKALAESRWDLVISDFNLPRFSAAAALSVLQAAGQDLPFIIVSGFIGEETAVEMMKAGAHDFVMKNKLARLAAAIARELREAELRGAHRLAQQELLDSRERLQDLTTHLQTVREEERTRIARELHDELGQMLTALKMDVVWLKSRTPESEAGLMNKTSAMAALIDATLDAVRSIAADLRPVMLDDLGVRAAVEWLLEDFSKRYGINYALEMSLDDYPLDDPRATAAFRVVQECLTNVARHAQAGHVVVVMSHRDGELSVSVRDDGKGLEPSGDRRRNRYGLMGIRERAAHFGGSMKIVSAPNEGTLIEVRLPQTSVRETGQ</sequence>
<name>A0A1J5RWN9_9ZZZZ</name>
<dbReference type="Pfam" id="PF02518">
    <property type="entry name" value="HATPase_c"/>
    <property type="match status" value="1"/>
</dbReference>
<dbReference type="GO" id="GO:0000155">
    <property type="term" value="F:phosphorelay sensor kinase activity"/>
    <property type="evidence" value="ECO:0007669"/>
    <property type="project" value="InterPro"/>
</dbReference>
<protein>
    <submittedName>
        <fullName evidence="6">Oxygen sensor histidine kinase NreB</fullName>
        <ecNumber evidence="6">2.7.13.3</ecNumber>
    </submittedName>
</protein>
<dbReference type="Pfam" id="PF07730">
    <property type="entry name" value="HisKA_3"/>
    <property type="match status" value="1"/>
</dbReference>
<dbReference type="AlphaFoldDB" id="A0A1J5RWN9"/>
<dbReference type="SMART" id="SM00448">
    <property type="entry name" value="REC"/>
    <property type="match status" value="1"/>
</dbReference>
<dbReference type="GO" id="GO:0016020">
    <property type="term" value="C:membrane"/>
    <property type="evidence" value="ECO:0007669"/>
    <property type="project" value="InterPro"/>
</dbReference>
<dbReference type="CDD" id="cd16917">
    <property type="entry name" value="HATPase_UhpB-NarQ-NarX-like"/>
    <property type="match status" value="1"/>
</dbReference>
<dbReference type="InterPro" id="IPR036890">
    <property type="entry name" value="HATPase_C_sf"/>
</dbReference>
<dbReference type="PANTHER" id="PTHR24421">
    <property type="entry name" value="NITRATE/NITRITE SENSOR PROTEIN NARX-RELATED"/>
    <property type="match status" value="1"/>
</dbReference>
<dbReference type="InterPro" id="IPR011006">
    <property type="entry name" value="CheY-like_superfamily"/>
</dbReference>
<keyword evidence="3" id="KW-0175">Coiled coil</keyword>